<organism evidence="1 2">
    <name type="scientific">Limnofasciculus baicalensis BBK-W-15</name>
    <dbReference type="NCBI Taxonomy" id="2699891"/>
    <lineage>
        <taxon>Bacteria</taxon>
        <taxon>Bacillati</taxon>
        <taxon>Cyanobacteriota</taxon>
        <taxon>Cyanophyceae</taxon>
        <taxon>Coleofasciculales</taxon>
        <taxon>Coleofasciculaceae</taxon>
        <taxon>Limnofasciculus</taxon>
        <taxon>Limnofasciculus baicalensis</taxon>
    </lineage>
</organism>
<protein>
    <submittedName>
        <fullName evidence="1">DUF4280 domain-containing protein</fullName>
    </submittedName>
</protein>
<comment type="caution">
    <text evidence="1">The sequence shown here is derived from an EMBL/GenBank/DDBJ whole genome shotgun (WGS) entry which is preliminary data.</text>
</comment>
<dbReference type="AlphaFoldDB" id="A0AAE3KP42"/>
<keyword evidence="2" id="KW-1185">Reference proteome</keyword>
<evidence type="ECO:0000313" key="2">
    <source>
        <dbReference type="Proteomes" id="UP001204953"/>
    </source>
</evidence>
<name>A0AAE3KP42_9CYAN</name>
<accession>A0AAE3KP42</accession>
<dbReference type="EMBL" id="JAMZMM010000255">
    <property type="protein sequence ID" value="MCP2730904.1"/>
    <property type="molecule type" value="Genomic_DNA"/>
</dbReference>
<reference evidence="1" key="1">
    <citation type="submission" date="2022-06" db="EMBL/GenBank/DDBJ databases">
        <title>New cyanobacteria of genus Symplocastrum in benthos of Lake Baikal.</title>
        <authorList>
            <person name="Sorokovikova E."/>
            <person name="Tikhonova I."/>
            <person name="Krasnopeev A."/>
            <person name="Evseev P."/>
            <person name="Gladkikh A."/>
            <person name="Belykh O."/>
        </authorList>
    </citation>
    <scope>NUCLEOTIDE SEQUENCE</scope>
    <source>
        <strain evidence="1">BBK-W-15</strain>
    </source>
</reference>
<dbReference type="Proteomes" id="UP001204953">
    <property type="component" value="Unassembled WGS sequence"/>
</dbReference>
<proteinExistence type="predicted"/>
<evidence type="ECO:0000313" key="1">
    <source>
        <dbReference type="EMBL" id="MCP2730904.1"/>
    </source>
</evidence>
<dbReference type="RefSeq" id="WP_254013654.1">
    <property type="nucleotide sequence ID" value="NZ_JAMZMM010000255.1"/>
</dbReference>
<dbReference type="InterPro" id="IPR025460">
    <property type="entry name" value="DUF4280"/>
</dbReference>
<dbReference type="Pfam" id="PF14107">
    <property type="entry name" value="DUF4280"/>
    <property type="match status" value="1"/>
</dbReference>
<sequence>MPLQTCMGATLQCIPFGLAPSSLIVIPKGPPVSVQGMLAATIMDFVPIANIPPFGMCISIANPAVAAATTAALGVLTPMPCIPVPVGPWKPGAIKTKINKFPALDNLSVCNCMWGGVIKIVTPGQFKVSVL</sequence>
<gene>
    <name evidence="1" type="ORF">NJ959_20975</name>
</gene>